<gene>
    <name evidence="2" type="ORF">RFM52_03570</name>
</gene>
<accession>A0ABU4YBE3</accession>
<keyword evidence="3" id="KW-1185">Reference proteome</keyword>
<evidence type="ECO:0000313" key="2">
    <source>
        <dbReference type="EMBL" id="MDX8484262.1"/>
    </source>
</evidence>
<feature type="domain" description="NadR/Ttd14 AAA" evidence="1">
    <location>
        <begin position="9"/>
        <end position="173"/>
    </location>
</feature>
<name>A0ABU4YBE3_9HYPH</name>
<protein>
    <submittedName>
        <fullName evidence="2">AAA family ATPase</fullName>
    </submittedName>
</protein>
<dbReference type="InterPro" id="IPR027417">
    <property type="entry name" value="P-loop_NTPase"/>
</dbReference>
<evidence type="ECO:0000313" key="3">
    <source>
        <dbReference type="Proteomes" id="UP001280156"/>
    </source>
</evidence>
<proteinExistence type="predicted"/>
<reference evidence="2 3" key="1">
    <citation type="submission" date="2023-08" db="EMBL/GenBank/DDBJ databases">
        <title>Implementing the SeqCode for naming new Mesorhizobium species isolated from Vachellia karroo root nodules.</title>
        <authorList>
            <person name="Van Lill M."/>
        </authorList>
    </citation>
    <scope>NUCLEOTIDE SEQUENCE [LARGE SCALE GENOMIC DNA]</scope>
    <source>
        <strain evidence="2 3">VK2B</strain>
    </source>
</reference>
<dbReference type="Pfam" id="PF13521">
    <property type="entry name" value="AAA_28"/>
    <property type="match status" value="1"/>
</dbReference>
<organism evidence="2 3">
    <name type="scientific">Mesorhizobium humile</name>
    <dbReference type="NCBI Taxonomy" id="3072313"/>
    <lineage>
        <taxon>Bacteria</taxon>
        <taxon>Pseudomonadati</taxon>
        <taxon>Pseudomonadota</taxon>
        <taxon>Alphaproteobacteria</taxon>
        <taxon>Hyphomicrobiales</taxon>
        <taxon>Phyllobacteriaceae</taxon>
        <taxon>Mesorhizobium</taxon>
    </lineage>
</organism>
<dbReference type="Proteomes" id="UP001280156">
    <property type="component" value="Unassembled WGS sequence"/>
</dbReference>
<evidence type="ECO:0000259" key="1">
    <source>
        <dbReference type="Pfam" id="PF13521"/>
    </source>
</evidence>
<dbReference type="Gene3D" id="3.40.50.300">
    <property type="entry name" value="P-loop containing nucleotide triphosphate hydrolases"/>
    <property type="match status" value="1"/>
</dbReference>
<comment type="caution">
    <text evidence="2">The sequence shown here is derived from an EMBL/GenBank/DDBJ whole genome shotgun (WGS) entry which is preliminary data.</text>
</comment>
<dbReference type="RefSeq" id="WP_320295168.1">
    <property type="nucleotide sequence ID" value="NZ_JAVIIU010000004.1"/>
</dbReference>
<dbReference type="EMBL" id="JAVIIV010000002">
    <property type="protein sequence ID" value="MDX8484262.1"/>
    <property type="molecule type" value="Genomic_DNA"/>
</dbReference>
<dbReference type="SUPFAM" id="SSF52540">
    <property type="entry name" value="P-loop containing nucleoside triphosphate hydrolases"/>
    <property type="match status" value="1"/>
</dbReference>
<sequence>MQDDCDRFFVLTGGPGSGKTTLVEALRAQGFATAPEAGRGIIRDQMAIGGPALPWQDRTLFAELMLSWELRSWHAARAEPPGPIFFDRGAPDTIGYLRLCGQPVPDHITSAAEKFRYARRVFVAPPWPEIFIQDEERKQTLDEAERTFRSVTGVYAELGYELVPLPLVPVGERVRFVLDQAGLRGT</sequence>
<dbReference type="InterPro" id="IPR038727">
    <property type="entry name" value="NadR/Ttd14_AAA_dom"/>
</dbReference>